<dbReference type="GO" id="GO:0005634">
    <property type="term" value="C:nucleus"/>
    <property type="evidence" value="ECO:0007669"/>
    <property type="project" value="TreeGrafter"/>
</dbReference>
<proteinExistence type="inferred from homology"/>
<dbReference type="InterPro" id="IPR012942">
    <property type="entry name" value="SRR1-like"/>
</dbReference>
<feature type="compositionally biased region" description="Gly residues" evidence="2">
    <location>
        <begin position="182"/>
        <end position="215"/>
    </location>
</feature>
<feature type="region of interest" description="Disordered" evidence="2">
    <location>
        <begin position="1"/>
        <end position="24"/>
    </location>
</feature>
<dbReference type="PANTHER" id="PTHR28626:SF3">
    <property type="entry name" value="SRR1-LIKE PROTEIN"/>
    <property type="match status" value="1"/>
</dbReference>
<reference evidence="4 5" key="1">
    <citation type="journal article" date="2017" name="Mol. Biol. Evol.">
        <title>The 4-celled Tetrabaena socialis nuclear genome reveals the essential components for genetic control of cell number at the origin of multicellularity in the volvocine lineage.</title>
        <authorList>
            <person name="Featherston J."/>
            <person name="Arakaki Y."/>
            <person name="Hanschen E.R."/>
            <person name="Ferris P.J."/>
            <person name="Michod R.E."/>
            <person name="Olson B.J.S.C."/>
            <person name="Nozaki H."/>
            <person name="Durand P.M."/>
        </authorList>
    </citation>
    <scope>NUCLEOTIDE SEQUENCE [LARGE SCALE GENOMIC DNA]</scope>
    <source>
        <strain evidence="4 5">NIES-571</strain>
    </source>
</reference>
<feature type="compositionally biased region" description="Gly residues" evidence="2">
    <location>
        <begin position="358"/>
        <end position="384"/>
    </location>
</feature>
<name>A0A2J8AEX6_9CHLO</name>
<dbReference type="InterPro" id="IPR040044">
    <property type="entry name" value="SRR1L"/>
</dbReference>
<accession>A0A2J8AEX6</accession>
<evidence type="ECO:0000256" key="2">
    <source>
        <dbReference type="SAM" id="MobiDB-lite"/>
    </source>
</evidence>
<dbReference type="PANTHER" id="PTHR28626">
    <property type="entry name" value="SRR1-LIKE PROTEIN"/>
    <property type="match status" value="1"/>
</dbReference>
<comment type="similarity">
    <text evidence="1">Belongs to the SRR1 family.</text>
</comment>
<feature type="compositionally biased region" description="Low complexity" evidence="2">
    <location>
        <begin position="140"/>
        <end position="160"/>
    </location>
</feature>
<feature type="region of interest" description="Disordered" evidence="2">
    <location>
        <begin position="329"/>
        <end position="384"/>
    </location>
</feature>
<keyword evidence="5" id="KW-1185">Reference proteome</keyword>
<evidence type="ECO:0000259" key="3">
    <source>
        <dbReference type="Pfam" id="PF07985"/>
    </source>
</evidence>
<gene>
    <name evidence="4" type="ORF">TSOC_002150</name>
</gene>
<feature type="compositionally biased region" description="Basic residues" evidence="2">
    <location>
        <begin position="10"/>
        <end position="22"/>
    </location>
</feature>
<evidence type="ECO:0000313" key="4">
    <source>
        <dbReference type="EMBL" id="PNH11059.1"/>
    </source>
</evidence>
<organism evidence="4 5">
    <name type="scientific">Tetrabaena socialis</name>
    <dbReference type="NCBI Taxonomy" id="47790"/>
    <lineage>
        <taxon>Eukaryota</taxon>
        <taxon>Viridiplantae</taxon>
        <taxon>Chlorophyta</taxon>
        <taxon>core chlorophytes</taxon>
        <taxon>Chlorophyceae</taxon>
        <taxon>CS clade</taxon>
        <taxon>Chlamydomonadales</taxon>
        <taxon>Tetrabaenaceae</taxon>
        <taxon>Tetrabaena</taxon>
    </lineage>
</organism>
<dbReference type="EMBL" id="PGGS01000039">
    <property type="protein sequence ID" value="PNH11059.1"/>
    <property type="molecule type" value="Genomic_DNA"/>
</dbReference>
<sequence length="482" mass="48267">MDDGWTVVRGKGKGKARGPPLKRARDECCPGEASACAAAPAANGSDGDGVAGAACPDQPAEPGASGGGRGGGGGRTGRPGRRGFRERTAAEQCEQLVAAITLCKQEVAGSAFFARLLAVMADAGPHLRHLQPSAAPTELQQRQQQGQEQGQQPQQQQENQASHRHGVHRAGVDAMAEDGCSDGSGGGGNEGVSSGDGGGGSGGGGDGDGSGGGGGGRHPAWLCMQSMVVYGLGSAHDSRVSRYQLALVLLLRDRLLLGLSAPVQLYDPAFDEVDRAALASLGMQVLEVNEGGARVVAGPTFFYLPHCEGVLCDALLGANWSCCGGGGGGGGGGDDGGSSTATPALPGARADPEAGMEEGAGAGEGKTSGGESGSEGTADCGGGGGGGRRGLPLLALLGNSFSTYLDRWEVRCGGAERRDGGPQRPARIIRCCQQGAVVELHTPDLRFQPPSAFNDMALHLFPPSAALQGLLSGQAKAAQAST</sequence>
<dbReference type="Proteomes" id="UP000236333">
    <property type="component" value="Unassembled WGS sequence"/>
</dbReference>
<feature type="compositionally biased region" description="Gly residues" evidence="2">
    <location>
        <begin position="64"/>
        <end position="77"/>
    </location>
</feature>
<dbReference type="Pfam" id="PF07985">
    <property type="entry name" value="SRR1"/>
    <property type="match status" value="1"/>
</dbReference>
<dbReference type="OrthoDB" id="551431at2759"/>
<comment type="caution">
    <text evidence="4">The sequence shown here is derived from an EMBL/GenBank/DDBJ whole genome shotgun (WGS) entry which is preliminary data.</text>
</comment>
<dbReference type="AlphaFoldDB" id="A0A2J8AEX6"/>
<feature type="region of interest" description="Disordered" evidence="2">
    <location>
        <begin position="38"/>
        <end position="86"/>
    </location>
</feature>
<evidence type="ECO:0000256" key="1">
    <source>
        <dbReference type="ARBA" id="ARBA00009856"/>
    </source>
</evidence>
<feature type="domain" description="SRR1-like" evidence="3">
    <location>
        <begin position="224"/>
        <end position="321"/>
    </location>
</feature>
<feature type="region of interest" description="Disordered" evidence="2">
    <location>
        <begin position="135"/>
        <end position="215"/>
    </location>
</feature>
<dbReference type="GO" id="GO:0005737">
    <property type="term" value="C:cytoplasm"/>
    <property type="evidence" value="ECO:0007669"/>
    <property type="project" value="TreeGrafter"/>
</dbReference>
<protein>
    <submittedName>
        <fullName evidence="4">Protein SENSITIVITY TO RED LIGHT REDUCED 1</fullName>
    </submittedName>
</protein>
<evidence type="ECO:0000313" key="5">
    <source>
        <dbReference type="Proteomes" id="UP000236333"/>
    </source>
</evidence>